<dbReference type="InterPro" id="IPR024496">
    <property type="entry name" value="Spore_germ_GerPE"/>
</dbReference>
<dbReference type="EMBL" id="JBHSOW010000092">
    <property type="protein sequence ID" value="MFC5652174.1"/>
    <property type="molecule type" value="Genomic_DNA"/>
</dbReference>
<proteinExistence type="predicted"/>
<dbReference type="Proteomes" id="UP001596047">
    <property type="component" value="Unassembled WGS sequence"/>
</dbReference>
<keyword evidence="1" id="KW-1133">Transmembrane helix</keyword>
<evidence type="ECO:0000313" key="2">
    <source>
        <dbReference type="EMBL" id="MFC5652174.1"/>
    </source>
</evidence>
<dbReference type="Pfam" id="PF10970">
    <property type="entry name" value="GerPE"/>
    <property type="match status" value="1"/>
</dbReference>
<evidence type="ECO:0000256" key="1">
    <source>
        <dbReference type="SAM" id="Phobius"/>
    </source>
</evidence>
<reference evidence="3" key="1">
    <citation type="journal article" date="2019" name="Int. J. Syst. Evol. Microbiol.">
        <title>The Global Catalogue of Microorganisms (GCM) 10K type strain sequencing project: providing services to taxonomists for standard genome sequencing and annotation.</title>
        <authorList>
            <consortium name="The Broad Institute Genomics Platform"/>
            <consortium name="The Broad Institute Genome Sequencing Center for Infectious Disease"/>
            <person name="Wu L."/>
            <person name="Ma J."/>
        </authorList>
    </citation>
    <scope>NUCLEOTIDE SEQUENCE [LARGE SCALE GENOMIC DNA]</scope>
    <source>
        <strain evidence="3">CGMCC 1.3240</strain>
    </source>
</reference>
<sequence>MLQGAADFKVRVSELGSLEIISIAGSSIVQLGDRAELNASVRGLSVQREINHEDAGDAYFESYSIFDKPLPAFPAPSSEDDYLFMRKQNKNQRISVGCIYVIAVSSAASILIGNGMKTTAESRIKHIRQFAEYSSPTP</sequence>
<gene>
    <name evidence="2" type="ORF">ACFPYJ_24260</name>
</gene>
<feature type="transmembrane region" description="Helical" evidence="1">
    <location>
        <begin position="94"/>
        <end position="113"/>
    </location>
</feature>
<name>A0ABW0W602_9BACL</name>
<keyword evidence="1" id="KW-0812">Transmembrane</keyword>
<evidence type="ECO:0000313" key="3">
    <source>
        <dbReference type="Proteomes" id="UP001596047"/>
    </source>
</evidence>
<keyword evidence="3" id="KW-1185">Reference proteome</keyword>
<accession>A0ABW0W602</accession>
<comment type="caution">
    <text evidence="2">The sequence shown here is derived from an EMBL/GenBank/DDBJ whole genome shotgun (WGS) entry which is preliminary data.</text>
</comment>
<protein>
    <submittedName>
        <fullName evidence="2">Spore germination protein GerPE</fullName>
    </submittedName>
</protein>
<organism evidence="2 3">
    <name type="scientific">Paenibacillus solisilvae</name>
    <dbReference type="NCBI Taxonomy" id="2486751"/>
    <lineage>
        <taxon>Bacteria</taxon>
        <taxon>Bacillati</taxon>
        <taxon>Bacillota</taxon>
        <taxon>Bacilli</taxon>
        <taxon>Bacillales</taxon>
        <taxon>Paenibacillaceae</taxon>
        <taxon>Paenibacillus</taxon>
    </lineage>
</organism>
<keyword evidence="1" id="KW-0472">Membrane</keyword>